<dbReference type="Pfam" id="PF12833">
    <property type="entry name" value="HTH_18"/>
    <property type="match status" value="1"/>
</dbReference>
<dbReference type="PROSITE" id="PS01124">
    <property type="entry name" value="HTH_ARAC_FAMILY_2"/>
    <property type="match status" value="1"/>
</dbReference>
<evidence type="ECO:0000313" key="6">
    <source>
        <dbReference type="Proteomes" id="UP000196573"/>
    </source>
</evidence>
<dbReference type="GO" id="GO:0003700">
    <property type="term" value="F:DNA-binding transcription factor activity"/>
    <property type="evidence" value="ECO:0007669"/>
    <property type="project" value="InterPro"/>
</dbReference>
<feature type="domain" description="HTH araC/xylS-type" evidence="4">
    <location>
        <begin position="237"/>
        <end position="333"/>
    </location>
</feature>
<dbReference type="InterPro" id="IPR032687">
    <property type="entry name" value="AraC-type_N"/>
</dbReference>
<dbReference type="Proteomes" id="UP000196573">
    <property type="component" value="Unassembled WGS sequence"/>
</dbReference>
<accession>A0A1X7AFD6</accession>
<evidence type="ECO:0000256" key="3">
    <source>
        <dbReference type="ARBA" id="ARBA00023163"/>
    </source>
</evidence>
<organism evidence="5 6">
    <name type="scientific">Parendozoicomonas haliclonae</name>
    <dbReference type="NCBI Taxonomy" id="1960125"/>
    <lineage>
        <taxon>Bacteria</taxon>
        <taxon>Pseudomonadati</taxon>
        <taxon>Pseudomonadota</taxon>
        <taxon>Gammaproteobacteria</taxon>
        <taxon>Oceanospirillales</taxon>
        <taxon>Endozoicomonadaceae</taxon>
        <taxon>Parendozoicomonas</taxon>
    </lineage>
</organism>
<evidence type="ECO:0000313" key="5">
    <source>
        <dbReference type="EMBL" id="SMA35552.1"/>
    </source>
</evidence>
<dbReference type="RefSeq" id="WP_087106612.1">
    <property type="nucleotide sequence ID" value="NZ_CBCSCN010000004.1"/>
</dbReference>
<proteinExistence type="predicted"/>
<keyword evidence="3" id="KW-0804">Transcription</keyword>
<keyword evidence="2" id="KW-0238">DNA-binding</keyword>
<evidence type="ECO:0000259" key="4">
    <source>
        <dbReference type="PROSITE" id="PS01124"/>
    </source>
</evidence>
<dbReference type="AlphaFoldDB" id="A0A1X7AFD6"/>
<name>A0A1X7AFD6_9GAMM</name>
<dbReference type="PANTHER" id="PTHR47894">
    <property type="entry name" value="HTH-TYPE TRANSCRIPTIONAL REGULATOR GADX"/>
    <property type="match status" value="1"/>
</dbReference>
<dbReference type="Gene3D" id="1.10.10.60">
    <property type="entry name" value="Homeodomain-like"/>
    <property type="match status" value="1"/>
</dbReference>
<keyword evidence="1" id="KW-0805">Transcription regulation</keyword>
<protein>
    <submittedName>
        <fullName evidence="5">HTH-type transcriptional regulator VirS</fullName>
    </submittedName>
</protein>
<dbReference type="SUPFAM" id="SSF46689">
    <property type="entry name" value="Homeodomain-like"/>
    <property type="match status" value="1"/>
</dbReference>
<dbReference type="OrthoDB" id="5582699at2"/>
<dbReference type="GO" id="GO:0000976">
    <property type="term" value="F:transcription cis-regulatory region binding"/>
    <property type="evidence" value="ECO:0007669"/>
    <property type="project" value="TreeGrafter"/>
</dbReference>
<dbReference type="SMART" id="SM00342">
    <property type="entry name" value="HTH_ARAC"/>
    <property type="match status" value="1"/>
</dbReference>
<dbReference type="Pfam" id="PF12625">
    <property type="entry name" value="Arabinose_bd"/>
    <property type="match status" value="1"/>
</dbReference>
<dbReference type="EMBL" id="FWPT01000001">
    <property type="protein sequence ID" value="SMA35552.1"/>
    <property type="molecule type" value="Genomic_DNA"/>
</dbReference>
<evidence type="ECO:0000256" key="1">
    <source>
        <dbReference type="ARBA" id="ARBA00023015"/>
    </source>
</evidence>
<evidence type="ECO:0000256" key="2">
    <source>
        <dbReference type="ARBA" id="ARBA00023125"/>
    </source>
</evidence>
<dbReference type="PANTHER" id="PTHR47894:SF1">
    <property type="entry name" value="HTH-TYPE TRANSCRIPTIONAL REGULATOR VQSM"/>
    <property type="match status" value="1"/>
</dbReference>
<gene>
    <name evidence="5" type="primary">virS_2</name>
    <name evidence="5" type="ORF">EHSB41UT_00542</name>
</gene>
<keyword evidence="6" id="KW-1185">Reference proteome</keyword>
<dbReference type="GO" id="GO:0005829">
    <property type="term" value="C:cytosol"/>
    <property type="evidence" value="ECO:0007669"/>
    <property type="project" value="TreeGrafter"/>
</dbReference>
<dbReference type="InterPro" id="IPR018060">
    <property type="entry name" value="HTH_AraC"/>
</dbReference>
<sequence>MKYLCIASTWINALLLEFDSCGLDTEQLTQGLPGFQEGQFSQSDRLDLLSARILWHRAAKLSNEPLLGARIGIGNNYRSFGVLAPLIWHSDTLRVALQNVAQYQTLISENGAFRYELRENPDRIIFTYEETPLALSSSPQQVLSVTIASVRLFRMMSPGSMAIKNIFVPSDFSVSELQKLMGIRVETRGIHFGFEVTLDRDSLNQPIPGCDSTLYLMSLEYANQLLAEKEAGSDLIQQVRRYVLSHGLARAEIAGCAESCGTYPRKLQRQLEGYGTSFRKIKEDVLKERTIAAMHQSCEIKEIADLLGYTELSGFYRVFKSWFGVTPKKAMKQGIISTGSPALYGLSEELPL</sequence>
<dbReference type="InterPro" id="IPR009057">
    <property type="entry name" value="Homeodomain-like_sf"/>
</dbReference>
<reference evidence="5 6" key="1">
    <citation type="submission" date="2017-03" db="EMBL/GenBank/DDBJ databases">
        <authorList>
            <person name="Afonso C.L."/>
            <person name="Miller P.J."/>
            <person name="Scott M.A."/>
            <person name="Spackman E."/>
            <person name="Goraichik I."/>
            <person name="Dimitrov K.M."/>
            <person name="Suarez D.L."/>
            <person name="Swayne D.E."/>
        </authorList>
    </citation>
    <scope>NUCLEOTIDE SEQUENCE [LARGE SCALE GENOMIC DNA]</scope>
    <source>
        <strain evidence="5">SB41UT1</strain>
    </source>
</reference>